<dbReference type="Proteomes" id="UP001525379">
    <property type="component" value="Unassembled WGS sequence"/>
</dbReference>
<organism evidence="3 4">
    <name type="scientific">Pseudoclavibacter albus</name>
    <dbReference type="NCBI Taxonomy" id="272241"/>
    <lineage>
        <taxon>Bacteria</taxon>
        <taxon>Bacillati</taxon>
        <taxon>Actinomycetota</taxon>
        <taxon>Actinomycetes</taxon>
        <taxon>Micrococcales</taxon>
        <taxon>Microbacteriaceae</taxon>
        <taxon>Pseudoclavibacter</taxon>
    </lineage>
</organism>
<keyword evidence="1" id="KW-1133">Transmembrane helix</keyword>
<dbReference type="PANTHER" id="PTHR33608">
    <property type="entry name" value="BLL2464 PROTEIN"/>
    <property type="match status" value="1"/>
</dbReference>
<dbReference type="InterPro" id="IPR002881">
    <property type="entry name" value="DUF58"/>
</dbReference>
<keyword evidence="1" id="KW-0812">Transmembrane</keyword>
<reference evidence="3 4" key="1">
    <citation type="submission" date="2022-04" db="EMBL/GenBank/DDBJ databases">
        <title>Human microbiome associated bacterial genomes.</title>
        <authorList>
            <person name="Sandstrom S."/>
            <person name="Salamzade R."/>
            <person name="Kalan L.R."/>
        </authorList>
    </citation>
    <scope>NUCLEOTIDE SEQUENCE [LARGE SCALE GENOMIC DNA]</scope>
    <source>
        <strain evidence="4">p3-SID1799</strain>
    </source>
</reference>
<evidence type="ECO:0000259" key="2">
    <source>
        <dbReference type="Pfam" id="PF01882"/>
    </source>
</evidence>
<feature type="transmembrane region" description="Helical" evidence="1">
    <location>
        <begin position="32"/>
        <end position="51"/>
    </location>
</feature>
<accession>A0ABT2HTU0</accession>
<gene>
    <name evidence="3" type="ORF">M3D15_00055</name>
</gene>
<evidence type="ECO:0000313" key="4">
    <source>
        <dbReference type="Proteomes" id="UP001525379"/>
    </source>
</evidence>
<dbReference type="RefSeq" id="WP_206395117.1">
    <property type="nucleotide sequence ID" value="NZ_JAFDPW010000002.1"/>
</dbReference>
<keyword evidence="1" id="KW-0472">Membrane</keyword>
<keyword evidence="4" id="KW-1185">Reference proteome</keyword>
<dbReference type="PANTHER" id="PTHR33608:SF3">
    <property type="entry name" value="SLR2013 PROTEIN"/>
    <property type="match status" value="1"/>
</dbReference>
<evidence type="ECO:0000313" key="3">
    <source>
        <dbReference type="EMBL" id="MCT2041740.1"/>
    </source>
</evidence>
<name>A0ABT2HTU0_9MICO</name>
<protein>
    <submittedName>
        <fullName evidence="3">DUF58 domain-containing protein</fullName>
    </submittedName>
</protein>
<dbReference type="EMBL" id="JALXSQ010000001">
    <property type="protein sequence ID" value="MCT2041740.1"/>
    <property type="molecule type" value="Genomic_DNA"/>
</dbReference>
<feature type="domain" description="DUF58" evidence="2">
    <location>
        <begin position="197"/>
        <end position="372"/>
    </location>
</feature>
<proteinExistence type="predicted"/>
<dbReference type="Pfam" id="PF01882">
    <property type="entry name" value="DUF58"/>
    <property type="match status" value="1"/>
</dbReference>
<evidence type="ECO:0000256" key="1">
    <source>
        <dbReference type="SAM" id="Phobius"/>
    </source>
</evidence>
<sequence>MALSWRFPALLAAGLLPLIVLGTTGERALWVLGVWTLLCLVILIVDLSLAASPRQLTVERGPVERIRLGESASPLLAIEVVGKRTFRGIVRDAWEPSAGGGRMRTRVTIPAGERRLVRLTLTPTRRGTRRSEFVAVRSFGPLGVAARQVSLKAPGELKVLPPFNSRKHLPSRLARLRELDGRTSLMVRGQGTEFDSLRDYVRGDDIRSIDWRATARRQDLVVRTWRPERDRHVVIVIDSGRSSAARVEDEARLDTAIEGALLLAALASRAGDHVEVLALDRLVRARVQGVGAGQLLTNIVEAMADVEPQLIEPDWDMVPGLVNSMTTQRSLVVLISTHDTPEQCESLFALVPQLARRHLTLVASVSDPDAQRFTTERPDVAAVYRAAAAERARLDERHVAEALTQLGADVLAATPKELPPKLADRYLALKKSGRL</sequence>
<comment type="caution">
    <text evidence="3">The sequence shown here is derived from an EMBL/GenBank/DDBJ whole genome shotgun (WGS) entry which is preliminary data.</text>
</comment>